<proteinExistence type="predicted"/>
<feature type="region of interest" description="Disordered" evidence="1">
    <location>
        <begin position="1"/>
        <end position="20"/>
    </location>
</feature>
<evidence type="ECO:0000313" key="2">
    <source>
        <dbReference type="EMBL" id="CAH2074287.1"/>
    </source>
</evidence>
<gene>
    <name evidence="2" type="ORF">IPOD504_LOCUS16005</name>
</gene>
<feature type="non-terminal residue" evidence="2">
    <location>
        <position position="1"/>
    </location>
</feature>
<evidence type="ECO:0000256" key="1">
    <source>
        <dbReference type="SAM" id="MobiDB-lite"/>
    </source>
</evidence>
<sequence>MKHVKSHQLGAPTPPLPLSGALSKSTIVQEVSCSLRQSLAGGGVPFFPIVCARREAEVPTNDNQKFEFRPRK</sequence>
<accession>A0ABN8J597</accession>
<reference evidence="2" key="1">
    <citation type="submission" date="2022-03" db="EMBL/GenBank/DDBJ databases">
        <authorList>
            <person name="Martin H S."/>
        </authorList>
    </citation>
    <scope>NUCLEOTIDE SEQUENCE</scope>
</reference>
<keyword evidence="3" id="KW-1185">Reference proteome</keyword>
<protein>
    <submittedName>
        <fullName evidence="2">Uncharacterized protein</fullName>
    </submittedName>
</protein>
<dbReference type="Proteomes" id="UP000837857">
    <property type="component" value="Chromosome 7"/>
</dbReference>
<name>A0ABN8J597_9NEOP</name>
<evidence type="ECO:0000313" key="3">
    <source>
        <dbReference type="Proteomes" id="UP000837857"/>
    </source>
</evidence>
<dbReference type="EMBL" id="OW152819">
    <property type="protein sequence ID" value="CAH2074287.1"/>
    <property type="molecule type" value="Genomic_DNA"/>
</dbReference>
<organism evidence="2 3">
    <name type="scientific">Iphiclides podalirius</name>
    <name type="common">scarce swallowtail</name>
    <dbReference type="NCBI Taxonomy" id="110791"/>
    <lineage>
        <taxon>Eukaryota</taxon>
        <taxon>Metazoa</taxon>
        <taxon>Ecdysozoa</taxon>
        <taxon>Arthropoda</taxon>
        <taxon>Hexapoda</taxon>
        <taxon>Insecta</taxon>
        <taxon>Pterygota</taxon>
        <taxon>Neoptera</taxon>
        <taxon>Endopterygota</taxon>
        <taxon>Lepidoptera</taxon>
        <taxon>Glossata</taxon>
        <taxon>Ditrysia</taxon>
        <taxon>Papilionoidea</taxon>
        <taxon>Papilionidae</taxon>
        <taxon>Papilioninae</taxon>
        <taxon>Iphiclides</taxon>
    </lineage>
</organism>